<comment type="similarity">
    <text evidence="2">Belongs to the binding-protein-dependent transport system permease family. CysTW subfamily.</text>
</comment>
<dbReference type="KEGG" id="paca:ID47_09315"/>
<dbReference type="EMBL" id="CP008941">
    <property type="protein sequence ID" value="AIK96889.1"/>
    <property type="molecule type" value="Genomic_DNA"/>
</dbReference>
<evidence type="ECO:0000256" key="2">
    <source>
        <dbReference type="ARBA" id="ARBA00007069"/>
    </source>
</evidence>
<evidence type="ECO:0000256" key="6">
    <source>
        <dbReference type="ARBA" id="ARBA00022989"/>
    </source>
</evidence>
<dbReference type="InterPro" id="IPR035906">
    <property type="entry name" value="MetI-like_sf"/>
</dbReference>
<evidence type="ECO:0000256" key="7">
    <source>
        <dbReference type="ARBA" id="ARBA00023136"/>
    </source>
</evidence>
<protein>
    <submittedName>
        <fullName evidence="10">Spermidine/putrescine ABC transporter permease</fullName>
    </submittedName>
</protein>
<feature type="transmembrane region" description="Helical" evidence="8">
    <location>
        <begin position="180"/>
        <end position="202"/>
    </location>
</feature>
<feature type="transmembrane region" description="Helical" evidence="8">
    <location>
        <begin position="208"/>
        <end position="228"/>
    </location>
</feature>
<dbReference type="PANTHER" id="PTHR43848:SF2">
    <property type="entry name" value="PUTRESCINE TRANSPORT SYSTEM PERMEASE PROTEIN POTI"/>
    <property type="match status" value="1"/>
</dbReference>
<evidence type="ECO:0000256" key="5">
    <source>
        <dbReference type="ARBA" id="ARBA00022692"/>
    </source>
</evidence>
<dbReference type="SUPFAM" id="SSF161098">
    <property type="entry name" value="MetI-like"/>
    <property type="match status" value="1"/>
</dbReference>
<keyword evidence="3 8" id="KW-0813">Transport</keyword>
<dbReference type="GO" id="GO:0055085">
    <property type="term" value="P:transmembrane transport"/>
    <property type="evidence" value="ECO:0007669"/>
    <property type="project" value="InterPro"/>
</dbReference>
<reference evidence="10 11" key="1">
    <citation type="submission" date="2014-07" db="EMBL/GenBank/DDBJ databases">
        <title>Comparative genomic insights into amoeba endosymbionts belonging to the families of Holosporaceae and Candidatus Midichloriaceae within Rickettsiales.</title>
        <authorList>
            <person name="Wang Z."/>
            <person name="Wu M."/>
        </authorList>
    </citation>
    <scope>NUCLEOTIDE SEQUENCE [LARGE SCALE GENOMIC DNA]</scope>
    <source>
        <strain evidence="10">PRA3</strain>
    </source>
</reference>
<organism evidence="10 11">
    <name type="scientific">Candidatus Odyssella acanthamoebae</name>
    <dbReference type="NCBI Taxonomy" id="91604"/>
    <lineage>
        <taxon>Bacteria</taxon>
        <taxon>Pseudomonadati</taxon>
        <taxon>Pseudomonadota</taxon>
        <taxon>Alphaproteobacteria</taxon>
        <taxon>Holosporales</taxon>
        <taxon>Candidatus Paracaedibacteraceae</taxon>
        <taxon>Candidatus Odyssella</taxon>
    </lineage>
</organism>
<comment type="subcellular location">
    <subcellularLocation>
        <location evidence="1 8">Cell membrane</location>
        <topology evidence="1 8">Multi-pass membrane protein</topology>
    </subcellularLocation>
</comment>
<evidence type="ECO:0000259" key="9">
    <source>
        <dbReference type="PROSITE" id="PS50928"/>
    </source>
</evidence>
<name>A0A077AY00_9PROT</name>
<feature type="domain" description="ABC transmembrane type-1" evidence="9">
    <location>
        <begin position="61"/>
        <end position="257"/>
    </location>
</feature>
<keyword evidence="7 8" id="KW-0472">Membrane</keyword>
<feature type="transmembrane region" description="Helical" evidence="8">
    <location>
        <begin position="135"/>
        <end position="155"/>
    </location>
</feature>
<dbReference type="OrthoDB" id="9782004at2"/>
<feature type="transmembrane region" description="Helical" evidence="8">
    <location>
        <begin position="240"/>
        <end position="261"/>
    </location>
</feature>
<dbReference type="STRING" id="91604.ID47_09315"/>
<keyword evidence="11" id="KW-1185">Reference proteome</keyword>
<evidence type="ECO:0000313" key="11">
    <source>
        <dbReference type="Proteomes" id="UP000028926"/>
    </source>
</evidence>
<dbReference type="AlphaFoldDB" id="A0A077AY00"/>
<evidence type="ECO:0000313" key="10">
    <source>
        <dbReference type="EMBL" id="AIK96889.1"/>
    </source>
</evidence>
<dbReference type="InterPro" id="IPR051789">
    <property type="entry name" value="Bact_Polyamine_Transport"/>
</dbReference>
<gene>
    <name evidence="10" type="ORF">ID47_09315</name>
</gene>
<evidence type="ECO:0000256" key="1">
    <source>
        <dbReference type="ARBA" id="ARBA00004651"/>
    </source>
</evidence>
<keyword evidence="4" id="KW-1003">Cell membrane</keyword>
<feature type="transmembrane region" description="Helical" evidence="8">
    <location>
        <begin position="12"/>
        <end position="31"/>
    </location>
</feature>
<evidence type="ECO:0000256" key="4">
    <source>
        <dbReference type="ARBA" id="ARBA00022475"/>
    </source>
</evidence>
<feature type="transmembrane region" description="Helical" evidence="8">
    <location>
        <begin position="60"/>
        <end position="84"/>
    </location>
</feature>
<dbReference type="CDD" id="cd06261">
    <property type="entry name" value="TM_PBP2"/>
    <property type="match status" value="1"/>
</dbReference>
<evidence type="ECO:0000256" key="3">
    <source>
        <dbReference type="ARBA" id="ARBA00022448"/>
    </source>
</evidence>
<dbReference type="GO" id="GO:0005886">
    <property type="term" value="C:plasma membrane"/>
    <property type="evidence" value="ECO:0007669"/>
    <property type="project" value="UniProtKB-SubCell"/>
</dbReference>
<keyword evidence="6 8" id="KW-1133">Transmembrane helix</keyword>
<evidence type="ECO:0000256" key="8">
    <source>
        <dbReference type="RuleBase" id="RU363032"/>
    </source>
</evidence>
<dbReference type="Gene3D" id="1.10.3720.10">
    <property type="entry name" value="MetI-like"/>
    <property type="match status" value="1"/>
</dbReference>
<dbReference type="PANTHER" id="PTHR43848">
    <property type="entry name" value="PUTRESCINE TRANSPORT SYSTEM PERMEASE PROTEIN POTI"/>
    <property type="match status" value="1"/>
</dbReference>
<dbReference type="Proteomes" id="UP000028926">
    <property type="component" value="Chromosome"/>
</dbReference>
<proteinExistence type="inferred from homology"/>
<feature type="transmembrane region" description="Helical" evidence="8">
    <location>
        <begin position="96"/>
        <end position="123"/>
    </location>
</feature>
<keyword evidence="5 8" id="KW-0812">Transmembrane</keyword>
<dbReference type="PROSITE" id="PS50928">
    <property type="entry name" value="ABC_TM1"/>
    <property type="match status" value="1"/>
</dbReference>
<dbReference type="HOGENOM" id="CLU_016047_3_0_5"/>
<dbReference type="eggNOG" id="COG1177">
    <property type="taxonomic scope" value="Bacteria"/>
</dbReference>
<dbReference type="Pfam" id="PF00528">
    <property type="entry name" value="BPD_transp_1"/>
    <property type="match status" value="1"/>
</dbReference>
<dbReference type="InterPro" id="IPR000515">
    <property type="entry name" value="MetI-like"/>
</dbReference>
<accession>A0A077AY00</accession>
<dbReference type="RefSeq" id="WP_038465684.1">
    <property type="nucleotide sequence ID" value="NZ_CP008941.1"/>
</dbReference>
<sequence length="267" mass="29138">MRRLSSFNITGLILGYAFLYIPILTVVVLSFNDSMLVTTWTRFTTKWYTSLLENEGLIDAVFASLKVATMTATLAVVLGTLAAVTMVRFGDFKGRMLFSGMISAPLIMPDIMTGLAMLMMFVATEQLIGWPSHRGLMTITIAHITLATAYVYLIIHARLADFDRSVEEAAQDLGARPTKVFLVITLPMIAPSLISGWLLAFALSLDDLVIASFLSGPGATTLPMLIFSSIRLGVSPEINALASIIVFIISLGVLVAGLVTWRRQREK</sequence>